<dbReference type="Gene3D" id="3.10.250.10">
    <property type="entry name" value="SRCR-like domain"/>
    <property type="match status" value="1"/>
</dbReference>
<dbReference type="SMART" id="SM00202">
    <property type="entry name" value="SR"/>
    <property type="match status" value="1"/>
</dbReference>
<evidence type="ECO:0000256" key="3">
    <source>
        <dbReference type="SAM" id="Phobius"/>
    </source>
</evidence>
<evidence type="ECO:0000313" key="6">
    <source>
        <dbReference type="EMBL" id="CAB1427597.1"/>
    </source>
</evidence>
<dbReference type="Pfam" id="PF00530">
    <property type="entry name" value="SRCR"/>
    <property type="match status" value="1"/>
</dbReference>
<evidence type="ECO:0000259" key="5">
    <source>
        <dbReference type="PROSITE" id="PS50287"/>
    </source>
</evidence>
<evidence type="ECO:0000313" key="7">
    <source>
        <dbReference type="Proteomes" id="UP001153269"/>
    </source>
</evidence>
<gene>
    <name evidence="6" type="ORF">PLEPLA_LOCUS15538</name>
</gene>
<protein>
    <recommendedName>
        <fullName evidence="5">SRCR domain-containing protein</fullName>
    </recommendedName>
</protein>
<keyword evidence="3" id="KW-0472">Membrane</keyword>
<accession>A0A9N7UBI6</accession>
<comment type="caution">
    <text evidence="2">Lacks conserved residue(s) required for the propagation of feature annotation.</text>
</comment>
<keyword evidence="3" id="KW-1133">Transmembrane helix</keyword>
<dbReference type="EMBL" id="CADEAL010000980">
    <property type="protein sequence ID" value="CAB1427597.1"/>
    <property type="molecule type" value="Genomic_DNA"/>
</dbReference>
<dbReference type="InterPro" id="IPR036772">
    <property type="entry name" value="SRCR-like_dom_sf"/>
</dbReference>
<dbReference type="PRINTS" id="PR00258">
    <property type="entry name" value="SPERACTRCPTR"/>
</dbReference>
<keyword evidence="4" id="KW-0732">Signal</keyword>
<evidence type="ECO:0000256" key="4">
    <source>
        <dbReference type="SAM" id="SignalP"/>
    </source>
</evidence>
<name>A0A9N7UBI6_PLEPL</name>
<reference evidence="6" key="1">
    <citation type="submission" date="2020-03" db="EMBL/GenBank/DDBJ databases">
        <authorList>
            <person name="Weist P."/>
        </authorList>
    </citation>
    <scope>NUCLEOTIDE SEQUENCE</scope>
</reference>
<organism evidence="6 7">
    <name type="scientific">Pleuronectes platessa</name>
    <name type="common">European plaice</name>
    <dbReference type="NCBI Taxonomy" id="8262"/>
    <lineage>
        <taxon>Eukaryota</taxon>
        <taxon>Metazoa</taxon>
        <taxon>Chordata</taxon>
        <taxon>Craniata</taxon>
        <taxon>Vertebrata</taxon>
        <taxon>Euteleostomi</taxon>
        <taxon>Actinopterygii</taxon>
        <taxon>Neopterygii</taxon>
        <taxon>Teleostei</taxon>
        <taxon>Neoteleostei</taxon>
        <taxon>Acanthomorphata</taxon>
        <taxon>Carangaria</taxon>
        <taxon>Pleuronectiformes</taxon>
        <taxon>Pleuronectoidei</taxon>
        <taxon>Pleuronectidae</taxon>
        <taxon>Pleuronectes</taxon>
    </lineage>
</organism>
<feature type="chain" id="PRO_5040374349" description="SRCR domain-containing protein" evidence="4">
    <location>
        <begin position="21"/>
        <end position="175"/>
    </location>
</feature>
<keyword evidence="7" id="KW-1185">Reference proteome</keyword>
<dbReference type="InterPro" id="IPR001190">
    <property type="entry name" value="SRCR"/>
</dbReference>
<proteinExistence type="predicted"/>
<keyword evidence="3" id="KW-0812">Transmembrane</keyword>
<sequence length="175" mass="18920">MHPIILLFVISLLHAYEARAMVGTNGFAGPSTPPWDKSGSTEASFQVQLVNGSNRCEGRVEVLSFGVRGTVCDDEWDMVDSNVKSGWGIHNCDHSEDVGVTCRAKVGANGFGGPSTPPWDKFGSNPEPPSYFIAFVTVTVVLVLVIIAISAVFVGHRIKGKHESLDIEETLYENL</sequence>
<feature type="signal peptide" evidence="4">
    <location>
        <begin position="1"/>
        <end position="20"/>
    </location>
</feature>
<feature type="domain" description="SRCR" evidence="5">
    <location>
        <begin position="47"/>
        <end position="103"/>
    </location>
</feature>
<keyword evidence="1" id="KW-1015">Disulfide bond</keyword>
<evidence type="ECO:0000256" key="1">
    <source>
        <dbReference type="ARBA" id="ARBA00023157"/>
    </source>
</evidence>
<dbReference type="SUPFAM" id="SSF56487">
    <property type="entry name" value="SRCR-like"/>
    <property type="match status" value="1"/>
</dbReference>
<feature type="transmembrane region" description="Helical" evidence="3">
    <location>
        <begin position="131"/>
        <end position="154"/>
    </location>
</feature>
<dbReference type="PANTHER" id="PTHR48071:SF18">
    <property type="entry name" value="DELETED IN MALIGNANT BRAIN TUMORS 1 PROTEIN-RELATED"/>
    <property type="match status" value="1"/>
</dbReference>
<dbReference type="PANTHER" id="PTHR48071">
    <property type="entry name" value="SRCR DOMAIN-CONTAINING PROTEIN"/>
    <property type="match status" value="1"/>
</dbReference>
<comment type="caution">
    <text evidence="6">The sequence shown here is derived from an EMBL/GenBank/DDBJ whole genome shotgun (WGS) entry which is preliminary data.</text>
</comment>
<evidence type="ECO:0000256" key="2">
    <source>
        <dbReference type="PROSITE-ProRule" id="PRU00196"/>
    </source>
</evidence>
<dbReference type="AlphaFoldDB" id="A0A9N7UBI6"/>
<dbReference type="PROSITE" id="PS50287">
    <property type="entry name" value="SRCR_2"/>
    <property type="match status" value="1"/>
</dbReference>
<dbReference type="Proteomes" id="UP001153269">
    <property type="component" value="Unassembled WGS sequence"/>
</dbReference>
<dbReference type="GO" id="GO:0016020">
    <property type="term" value="C:membrane"/>
    <property type="evidence" value="ECO:0007669"/>
    <property type="project" value="InterPro"/>
</dbReference>